<evidence type="ECO:0000313" key="3">
    <source>
        <dbReference type="Proteomes" id="UP000614996"/>
    </source>
</evidence>
<dbReference type="SUPFAM" id="SSF51430">
    <property type="entry name" value="NAD(P)-linked oxidoreductase"/>
    <property type="match status" value="1"/>
</dbReference>
<name>A0A8J4A563_9ACTN</name>
<protein>
    <recommendedName>
        <fullName evidence="1">NADP-dependent oxidoreductase domain-containing protein</fullName>
    </recommendedName>
</protein>
<reference evidence="3" key="1">
    <citation type="journal article" date="2021" name="Int. J. Syst. Evol. Microbiol.">
        <title>Actinocatenispora comari sp. nov., an endophytic actinomycete isolated from aerial parts of Comarum salesowianum.</title>
        <authorList>
            <person name="Oyunbileg N."/>
            <person name="Iizaka Y."/>
            <person name="Hamada M."/>
            <person name="Davaapurev B.O."/>
            <person name="Fukumoto A."/>
            <person name="Tsetseg B."/>
            <person name="Kato F."/>
            <person name="Tamura T."/>
            <person name="Batkhuu J."/>
            <person name="Anzai Y."/>
        </authorList>
    </citation>
    <scope>NUCLEOTIDE SEQUENCE [LARGE SCALE GENOMIC DNA]</scope>
    <source>
        <strain evidence="3">NUM-2625</strain>
    </source>
</reference>
<dbReference type="Gene3D" id="3.20.20.100">
    <property type="entry name" value="NADP-dependent oxidoreductase domain"/>
    <property type="match status" value="1"/>
</dbReference>
<proteinExistence type="predicted"/>
<dbReference type="AlphaFoldDB" id="A0A8J4A563"/>
<dbReference type="EMBL" id="BOPO01000003">
    <property type="protein sequence ID" value="GIL25066.1"/>
    <property type="molecule type" value="Genomic_DNA"/>
</dbReference>
<comment type="caution">
    <text evidence="2">The sequence shown here is derived from an EMBL/GenBank/DDBJ whole genome shotgun (WGS) entry which is preliminary data.</text>
</comment>
<dbReference type="InterPro" id="IPR023210">
    <property type="entry name" value="NADP_OxRdtase_dom"/>
</dbReference>
<dbReference type="Pfam" id="PF00248">
    <property type="entry name" value="Aldo_ket_red"/>
    <property type="match status" value="1"/>
</dbReference>
<gene>
    <name evidence="2" type="ORF">NUM_03210</name>
</gene>
<organism evidence="2 3">
    <name type="scientific">Actinocatenispora comari</name>
    <dbReference type="NCBI Taxonomy" id="2807577"/>
    <lineage>
        <taxon>Bacteria</taxon>
        <taxon>Bacillati</taxon>
        <taxon>Actinomycetota</taxon>
        <taxon>Actinomycetes</taxon>
        <taxon>Micromonosporales</taxon>
        <taxon>Micromonosporaceae</taxon>
        <taxon>Actinocatenispora</taxon>
    </lineage>
</organism>
<evidence type="ECO:0000313" key="2">
    <source>
        <dbReference type="EMBL" id="GIL25066.1"/>
    </source>
</evidence>
<sequence length="78" mass="8359">MRYQIFGRRTGLRVSEYVLGTANFGTAPTATGADGARAIFDRFVRAGGTTFDSSNIYQAGRPRRSSANCSATSATTSW</sequence>
<dbReference type="InterPro" id="IPR036812">
    <property type="entry name" value="NAD(P)_OxRdtase_dom_sf"/>
</dbReference>
<accession>A0A8J4A563</accession>
<evidence type="ECO:0000259" key="1">
    <source>
        <dbReference type="Pfam" id="PF00248"/>
    </source>
</evidence>
<keyword evidence="3" id="KW-1185">Reference proteome</keyword>
<dbReference type="Proteomes" id="UP000614996">
    <property type="component" value="Unassembled WGS sequence"/>
</dbReference>
<feature type="domain" description="NADP-dependent oxidoreductase" evidence="1">
    <location>
        <begin position="18"/>
        <end position="62"/>
    </location>
</feature>